<evidence type="ECO:0000313" key="1">
    <source>
        <dbReference type="EMBL" id="KKK56918.1"/>
    </source>
</evidence>
<reference evidence="1" key="1">
    <citation type="journal article" date="2015" name="Nature">
        <title>Complex archaea that bridge the gap between prokaryotes and eukaryotes.</title>
        <authorList>
            <person name="Spang A."/>
            <person name="Saw J.H."/>
            <person name="Jorgensen S.L."/>
            <person name="Zaremba-Niedzwiedzka K."/>
            <person name="Martijn J."/>
            <person name="Lind A.E."/>
            <person name="van Eijk R."/>
            <person name="Schleper C."/>
            <person name="Guy L."/>
            <person name="Ettema T.J."/>
        </authorList>
    </citation>
    <scope>NUCLEOTIDE SEQUENCE</scope>
</reference>
<proteinExistence type="predicted"/>
<organism evidence="1">
    <name type="scientific">marine sediment metagenome</name>
    <dbReference type="NCBI Taxonomy" id="412755"/>
    <lineage>
        <taxon>unclassified sequences</taxon>
        <taxon>metagenomes</taxon>
        <taxon>ecological metagenomes</taxon>
    </lineage>
</organism>
<sequence>MNREIAGQLLRAFDMRQCPHTMSNLPGPICDECWVGWANAEIERLLADEREPMECGHPRAYLKLTNEEERLLLDYQAAPCSGAETSHELRQKWQKCSACAERDKARVLAEMIQEGYDEDDEEDSRPAISFWERIHKKANEVIRQLDLTKDLAPSTEEGKGGE</sequence>
<accession>A0A0F8WJV5</accession>
<name>A0A0F8WJV5_9ZZZZ</name>
<dbReference type="AlphaFoldDB" id="A0A0F8WJV5"/>
<gene>
    <name evidence="1" type="ORF">LCGC14_3059710</name>
</gene>
<protein>
    <submittedName>
        <fullName evidence="1">Uncharacterized protein</fullName>
    </submittedName>
</protein>
<comment type="caution">
    <text evidence="1">The sequence shown here is derived from an EMBL/GenBank/DDBJ whole genome shotgun (WGS) entry which is preliminary data.</text>
</comment>
<dbReference type="EMBL" id="LAZR01064751">
    <property type="protein sequence ID" value="KKK56918.1"/>
    <property type="molecule type" value="Genomic_DNA"/>
</dbReference>